<dbReference type="Gene3D" id="3.10.28.20">
    <property type="entry name" value="Acetamidase/Formamidase-like domains"/>
    <property type="match status" value="1"/>
</dbReference>
<evidence type="ECO:0000256" key="1">
    <source>
        <dbReference type="SAM" id="SignalP"/>
    </source>
</evidence>
<keyword evidence="1" id="KW-0732">Signal</keyword>
<keyword evidence="3" id="KW-1185">Reference proteome</keyword>
<feature type="signal peptide" evidence="1">
    <location>
        <begin position="1"/>
        <end position="20"/>
    </location>
</feature>
<reference evidence="2 3" key="1">
    <citation type="submission" date="2016-10" db="EMBL/GenBank/DDBJ databases">
        <authorList>
            <person name="de Groot N.N."/>
        </authorList>
    </citation>
    <scope>NUCLEOTIDE SEQUENCE [LARGE SCALE GENOMIC DNA]</scope>
    <source>
        <strain evidence="2 3">CGMCC 1.7659</strain>
    </source>
</reference>
<dbReference type="Pfam" id="PF03069">
    <property type="entry name" value="FmdA_AmdA"/>
    <property type="match status" value="1"/>
</dbReference>
<dbReference type="AlphaFoldDB" id="A0A1I4YTP9"/>
<sequence length="435" mass="46652">MTLSQWAVIALLAWAHAAEAGDRETWVIAVDLWGNRSYETLELERDAATLAGTLDGAPLEGKSAGRALHFSVATRGGPRRAFDAETLADTMRGKVTSTPAADARHGSVHAFTGWRVPPRPDGPPRRHEYVPTDYSNTFSADRRPVLVVWPGDTVMTTTVDSGGVDEHGDTRALYGNPQTGPFFVGSAIPGDTLIVHITRLEPNRDSADSLDGFVGRALNTSLAVQATELGKLVRWTLDRTSATARPASPSPGLRDFSVPLRPMLGGLGVAPPFGFPPLSTGDTGRFGGNMDFNEITEGSTVYLPVRQPGALLYLGDAHALQGDGETSQFALETSMRVEFRVDVVHGRAPSTPRIETATHFAALGQAGSLEDALRGATSGLIEWLQEEYHLELSECAQVIGTSVEYRVATLAGRNVGIAARLEKSRLSGLHRIARR</sequence>
<dbReference type="OrthoDB" id="9785236at2"/>
<accession>A0A1I4YTP9</accession>
<protein>
    <submittedName>
        <fullName evidence="2">Acetamidase/formamidase</fullName>
    </submittedName>
</protein>
<evidence type="ECO:0000313" key="3">
    <source>
        <dbReference type="Proteomes" id="UP000198575"/>
    </source>
</evidence>
<feature type="chain" id="PRO_5011578543" evidence="1">
    <location>
        <begin position="21"/>
        <end position="435"/>
    </location>
</feature>
<evidence type="ECO:0000313" key="2">
    <source>
        <dbReference type="EMBL" id="SFN41418.1"/>
    </source>
</evidence>
<dbReference type="Proteomes" id="UP000198575">
    <property type="component" value="Unassembled WGS sequence"/>
</dbReference>
<name>A0A1I4YTP9_9GAMM</name>
<dbReference type="InterPro" id="IPR004304">
    <property type="entry name" value="FmdA_AmdA"/>
</dbReference>
<dbReference type="SUPFAM" id="SSF141130">
    <property type="entry name" value="Acetamidase/Formamidase-like"/>
    <property type="match status" value="1"/>
</dbReference>
<dbReference type="GO" id="GO:0016811">
    <property type="term" value="F:hydrolase activity, acting on carbon-nitrogen (but not peptide) bonds, in linear amides"/>
    <property type="evidence" value="ECO:0007669"/>
    <property type="project" value="InterPro"/>
</dbReference>
<dbReference type="EMBL" id="FOVF01000020">
    <property type="protein sequence ID" value="SFN41418.1"/>
    <property type="molecule type" value="Genomic_DNA"/>
</dbReference>
<dbReference type="RefSeq" id="WP_092408738.1">
    <property type="nucleotide sequence ID" value="NZ_FOVF01000020.1"/>
</dbReference>
<dbReference type="STRING" id="578942.SAMN05216289_12010"/>
<gene>
    <name evidence="2" type="ORF">SAMN05216289_12010</name>
</gene>
<dbReference type="PANTHER" id="PTHR31891">
    <property type="entry name" value="FORMAMIDASE C869.04-RELATED"/>
    <property type="match status" value="1"/>
</dbReference>
<proteinExistence type="predicted"/>
<dbReference type="PANTHER" id="PTHR31891:SF1">
    <property type="entry name" value="FORMAMIDASE C869.04-RELATED"/>
    <property type="match status" value="1"/>
</dbReference>
<organism evidence="2 3">
    <name type="scientific">Dokdonella immobilis</name>
    <dbReference type="NCBI Taxonomy" id="578942"/>
    <lineage>
        <taxon>Bacteria</taxon>
        <taxon>Pseudomonadati</taxon>
        <taxon>Pseudomonadota</taxon>
        <taxon>Gammaproteobacteria</taxon>
        <taxon>Lysobacterales</taxon>
        <taxon>Rhodanobacteraceae</taxon>
        <taxon>Dokdonella</taxon>
    </lineage>
</organism>
<dbReference type="Gene3D" id="2.60.120.580">
    <property type="entry name" value="Acetamidase/Formamidase-like domains"/>
    <property type="match status" value="1"/>
</dbReference>